<dbReference type="Proteomes" id="UP001597512">
    <property type="component" value="Unassembled WGS sequence"/>
</dbReference>
<sequence length="202" mass="22756">MARPPKFDRVVMLDKAMRLFWRKGYELTSIQDLTQALTIHPGTLYDTFGDKKALFLEAFDRYVETVGFPILTVLQQPEATLTSIQLFFSEQYHLLLSNEGKWGCLITNTAIGLGPFDPLVTQKVANYQTTVETIFVQLIDKAQTVGEISPRSLESIWAMARLLNSCLQGMRVVARTNPDAKQLDDIVRGVTNLLTDLSGQDR</sequence>
<dbReference type="PROSITE" id="PS50977">
    <property type="entry name" value="HTH_TETR_2"/>
    <property type="match status" value="1"/>
</dbReference>
<dbReference type="InterPro" id="IPR009057">
    <property type="entry name" value="Homeodomain-like_sf"/>
</dbReference>
<dbReference type="EMBL" id="JBHUOM010000002">
    <property type="protein sequence ID" value="MFD2934173.1"/>
    <property type="molecule type" value="Genomic_DNA"/>
</dbReference>
<dbReference type="PANTHER" id="PTHR47506:SF10">
    <property type="entry name" value="TRANSCRIPTIONAL REGULATORY PROTEIN"/>
    <property type="match status" value="1"/>
</dbReference>
<evidence type="ECO:0000313" key="6">
    <source>
        <dbReference type="EMBL" id="MFD2934173.1"/>
    </source>
</evidence>
<evidence type="ECO:0000256" key="2">
    <source>
        <dbReference type="ARBA" id="ARBA00023125"/>
    </source>
</evidence>
<dbReference type="InterPro" id="IPR036271">
    <property type="entry name" value="Tet_transcr_reg_TetR-rel_C_sf"/>
</dbReference>
<dbReference type="InterPro" id="IPR001647">
    <property type="entry name" value="HTH_TetR"/>
</dbReference>
<protein>
    <submittedName>
        <fullName evidence="6">TetR/AcrR family transcriptional regulator</fullName>
    </submittedName>
</protein>
<keyword evidence="7" id="KW-1185">Reference proteome</keyword>
<keyword evidence="3" id="KW-0804">Transcription</keyword>
<dbReference type="PANTHER" id="PTHR47506">
    <property type="entry name" value="TRANSCRIPTIONAL REGULATORY PROTEIN"/>
    <property type="match status" value="1"/>
</dbReference>
<gene>
    <name evidence="6" type="ORF">ACFS25_10295</name>
</gene>
<dbReference type="SUPFAM" id="SSF46689">
    <property type="entry name" value="Homeodomain-like"/>
    <property type="match status" value="1"/>
</dbReference>
<dbReference type="Gene3D" id="1.10.10.60">
    <property type="entry name" value="Homeodomain-like"/>
    <property type="match status" value="1"/>
</dbReference>
<feature type="DNA-binding region" description="H-T-H motif" evidence="4">
    <location>
        <begin position="29"/>
        <end position="48"/>
    </location>
</feature>
<reference evidence="7" key="1">
    <citation type="journal article" date="2019" name="Int. J. Syst. Evol. Microbiol.">
        <title>The Global Catalogue of Microorganisms (GCM) 10K type strain sequencing project: providing services to taxonomists for standard genome sequencing and annotation.</title>
        <authorList>
            <consortium name="The Broad Institute Genomics Platform"/>
            <consortium name="The Broad Institute Genome Sequencing Center for Infectious Disease"/>
            <person name="Wu L."/>
            <person name="Ma J."/>
        </authorList>
    </citation>
    <scope>NUCLEOTIDE SEQUENCE [LARGE SCALE GENOMIC DNA]</scope>
    <source>
        <strain evidence="7">KCTC 52490</strain>
    </source>
</reference>
<evidence type="ECO:0000256" key="1">
    <source>
        <dbReference type="ARBA" id="ARBA00023015"/>
    </source>
</evidence>
<dbReference type="RefSeq" id="WP_381499590.1">
    <property type="nucleotide sequence ID" value="NZ_JBHUOM010000002.1"/>
</dbReference>
<dbReference type="Gene3D" id="1.10.357.10">
    <property type="entry name" value="Tetracycline Repressor, domain 2"/>
    <property type="match status" value="1"/>
</dbReference>
<keyword evidence="2 4" id="KW-0238">DNA-binding</keyword>
<name>A0ABW6AI82_9BACT</name>
<keyword evidence="1" id="KW-0805">Transcription regulation</keyword>
<accession>A0ABW6AI82</accession>
<dbReference type="SUPFAM" id="SSF48498">
    <property type="entry name" value="Tetracyclin repressor-like, C-terminal domain"/>
    <property type="match status" value="1"/>
</dbReference>
<comment type="caution">
    <text evidence="6">The sequence shown here is derived from an EMBL/GenBank/DDBJ whole genome shotgun (WGS) entry which is preliminary data.</text>
</comment>
<evidence type="ECO:0000256" key="3">
    <source>
        <dbReference type="ARBA" id="ARBA00023163"/>
    </source>
</evidence>
<organism evidence="6 7">
    <name type="scientific">Spirosoma flavum</name>
    <dbReference type="NCBI Taxonomy" id="2048557"/>
    <lineage>
        <taxon>Bacteria</taxon>
        <taxon>Pseudomonadati</taxon>
        <taxon>Bacteroidota</taxon>
        <taxon>Cytophagia</taxon>
        <taxon>Cytophagales</taxon>
        <taxon>Cytophagaceae</taxon>
        <taxon>Spirosoma</taxon>
    </lineage>
</organism>
<dbReference type="Pfam" id="PF00440">
    <property type="entry name" value="TetR_N"/>
    <property type="match status" value="1"/>
</dbReference>
<evidence type="ECO:0000259" key="5">
    <source>
        <dbReference type="PROSITE" id="PS50977"/>
    </source>
</evidence>
<evidence type="ECO:0000313" key="7">
    <source>
        <dbReference type="Proteomes" id="UP001597512"/>
    </source>
</evidence>
<proteinExistence type="predicted"/>
<evidence type="ECO:0000256" key="4">
    <source>
        <dbReference type="PROSITE-ProRule" id="PRU00335"/>
    </source>
</evidence>
<feature type="domain" description="HTH tetR-type" evidence="5">
    <location>
        <begin position="6"/>
        <end position="66"/>
    </location>
</feature>